<dbReference type="EMBL" id="DSKY01000022">
    <property type="protein sequence ID" value="HDY59958.1"/>
    <property type="molecule type" value="Genomic_DNA"/>
</dbReference>
<dbReference type="AlphaFoldDB" id="A0A7V1EIV3"/>
<dbReference type="Gene3D" id="3.40.30.10">
    <property type="entry name" value="Glutaredoxin"/>
    <property type="match status" value="1"/>
</dbReference>
<comment type="caution">
    <text evidence="1">The sequence shown here is derived from an EMBL/GenBank/DDBJ whole genome shotgun (WGS) entry which is preliminary data.</text>
</comment>
<proteinExistence type="predicted"/>
<organism evidence="1">
    <name type="scientific">candidate division WOR-3 bacterium</name>
    <dbReference type="NCBI Taxonomy" id="2052148"/>
    <lineage>
        <taxon>Bacteria</taxon>
        <taxon>Bacteria division WOR-3</taxon>
    </lineage>
</organism>
<sequence>MKKIYIFGRQTCPVCKDAYEKFCYFKEKKGFDAPIEYVDMDTVDGMAEGAFYEVSDIPTIIIFEDENEVVRWAKKPPVSEEFLPYLSK</sequence>
<gene>
    <name evidence="1" type="ORF">ENP86_10510</name>
</gene>
<evidence type="ECO:0008006" key="2">
    <source>
        <dbReference type="Google" id="ProtNLM"/>
    </source>
</evidence>
<dbReference type="SUPFAM" id="SSF52833">
    <property type="entry name" value="Thioredoxin-like"/>
    <property type="match status" value="1"/>
</dbReference>
<evidence type="ECO:0000313" key="1">
    <source>
        <dbReference type="EMBL" id="HDY59958.1"/>
    </source>
</evidence>
<accession>A0A7V1EIV3</accession>
<dbReference type="InterPro" id="IPR036249">
    <property type="entry name" value="Thioredoxin-like_sf"/>
</dbReference>
<protein>
    <recommendedName>
        <fullName evidence="2">Thioredoxin family protein</fullName>
    </recommendedName>
</protein>
<reference evidence="1" key="1">
    <citation type="journal article" date="2020" name="mSystems">
        <title>Genome- and Community-Level Interaction Insights into Carbon Utilization and Element Cycling Functions of Hydrothermarchaeota in Hydrothermal Sediment.</title>
        <authorList>
            <person name="Zhou Z."/>
            <person name="Liu Y."/>
            <person name="Xu W."/>
            <person name="Pan J."/>
            <person name="Luo Z.H."/>
            <person name="Li M."/>
        </authorList>
    </citation>
    <scope>NUCLEOTIDE SEQUENCE [LARGE SCALE GENOMIC DNA]</scope>
    <source>
        <strain evidence="1">SpSt-258</strain>
    </source>
</reference>
<name>A0A7V1EIV3_UNCW3</name>